<dbReference type="EMBL" id="CP015820">
    <property type="protein sequence ID" value="AQT42088.1"/>
    <property type="molecule type" value="Genomic_DNA"/>
</dbReference>
<protein>
    <submittedName>
        <fullName evidence="7">Xaa-Pro dipeptidase</fullName>
        <ecNumber evidence="7">3.4.13.9</ecNumber>
    </submittedName>
</protein>
<evidence type="ECO:0000259" key="6">
    <source>
        <dbReference type="Pfam" id="PF01321"/>
    </source>
</evidence>
<evidence type="ECO:0000313" key="7">
    <source>
        <dbReference type="EMBL" id="AQT42088.1"/>
    </source>
</evidence>
<name>A0A1U9M9V3_9HYPH</name>
<dbReference type="GO" id="GO:0006508">
    <property type="term" value="P:proteolysis"/>
    <property type="evidence" value="ECO:0007669"/>
    <property type="project" value="UniProtKB-KW"/>
</dbReference>
<dbReference type="SUPFAM" id="SSF53092">
    <property type="entry name" value="Creatinase/prolidase N-terminal domain"/>
    <property type="match status" value="1"/>
</dbReference>
<dbReference type="InterPro" id="IPR000587">
    <property type="entry name" value="Creatinase_N"/>
</dbReference>
<dbReference type="PROSITE" id="PS00491">
    <property type="entry name" value="PROLINE_PEPTIDASE"/>
    <property type="match status" value="1"/>
</dbReference>
<dbReference type="EC" id="3.4.13.9" evidence="7"/>
<evidence type="ECO:0000256" key="3">
    <source>
        <dbReference type="ARBA" id="ARBA00022801"/>
    </source>
</evidence>
<dbReference type="PRINTS" id="PR00599">
    <property type="entry name" value="MAPEPTIDASE"/>
</dbReference>
<organism evidence="7 8">
    <name type="scientific">Bartonella apihabitans</name>
    <dbReference type="NCBI Taxonomy" id="2750929"/>
    <lineage>
        <taxon>Bacteria</taxon>
        <taxon>Pseudomonadati</taxon>
        <taxon>Pseudomonadota</taxon>
        <taxon>Alphaproteobacteria</taxon>
        <taxon>Hyphomicrobiales</taxon>
        <taxon>Bartonellaceae</taxon>
        <taxon>Bartonella</taxon>
    </lineage>
</organism>
<dbReference type="InterPro" id="IPR001714">
    <property type="entry name" value="Pept_M24_MAP"/>
</dbReference>
<keyword evidence="2" id="KW-0479">Metal-binding</keyword>
<dbReference type="GO" id="GO:0102009">
    <property type="term" value="F:proline dipeptidase activity"/>
    <property type="evidence" value="ECO:0007669"/>
    <property type="project" value="UniProtKB-EC"/>
</dbReference>
<sequence length="374" mass="41911">MLRPQPIADKERLTRIRRLRERMAAKNVDAVFLGATSNLRYFTGLEWGMSERLCGVLISHDKLTYIVPAFEHSRLEELPHLSGDIVVWQEDESPFDKITRLLHPKGILAVDEAIPANFFLALASLIGQSRLTGANQFTTTLRMEKSENEIALIQYAMDVTLEVQKHVRDFLRPGISSYEVIKFIDEAHRKLCGNGSSFAIVSFGKATSIPHGVESEQILQKQDPVLIDIGTTVEGYHSDITRTYMIGDVADDFAKKWDIEKQLQNIVFDACKVGGRAADVDNAGRKALEMFDLGPNYRLPGIPHRIGHGLGLDIHEEPYVSRHDNTILKPGMCFSDEPTLIFPGKLGIRLEDAIYMTKDGPKWFTQPALSPVAV</sequence>
<dbReference type="GO" id="GO:0046872">
    <property type="term" value="F:metal ion binding"/>
    <property type="evidence" value="ECO:0007669"/>
    <property type="project" value="UniProtKB-KW"/>
</dbReference>
<dbReference type="Pfam" id="PF00557">
    <property type="entry name" value="Peptidase_M24"/>
    <property type="match status" value="1"/>
</dbReference>
<keyword evidence="3 7" id="KW-0378">Hydrolase</keyword>
<dbReference type="InterPro" id="IPR036005">
    <property type="entry name" value="Creatinase/aminopeptidase-like"/>
</dbReference>
<dbReference type="GO" id="GO:0004177">
    <property type="term" value="F:aminopeptidase activity"/>
    <property type="evidence" value="ECO:0007669"/>
    <property type="project" value="UniProtKB-ARBA"/>
</dbReference>
<dbReference type="RefSeq" id="WP_225868337.1">
    <property type="nucleotide sequence ID" value="NZ_CP015820.1"/>
</dbReference>
<evidence type="ECO:0000256" key="2">
    <source>
        <dbReference type="ARBA" id="ARBA00022723"/>
    </source>
</evidence>
<dbReference type="InterPro" id="IPR029149">
    <property type="entry name" value="Creatin/AminoP/Spt16_N"/>
</dbReference>
<dbReference type="Proteomes" id="UP000189660">
    <property type="component" value="Chromosome"/>
</dbReference>
<keyword evidence="4" id="KW-0482">Metalloprotease</keyword>
<dbReference type="Gene3D" id="3.90.230.10">
    <property type="entry name" value="Creatinase/methionine aminopeptidase superfamily"/>
    <property type="match status" value="1"/>
</dbReference>
<dbReference type="PANTHER" id="PTHR46112:SF3">
    <property type="entry name" value="AMINOPEPTIDASE YPDF"/>
    <property type="match status" value="1"/>
</dbReference>
<keyword evidence="7" id="KW-0224">Dipeptidase</keyword>
<keyword evidence="1" id="KW-0645">Protease</keyword>
<dbReference type="KEGG" id="bapa:BBC0178_005910"/>
<dbReference type="InterPro" id="IPR001131">
    <property type="entry name" value="Peptidase_M24B_aminopep-P_CS"/>
</dbReference>
<feature type="domain" description="Creatinase N-terminal" evidence="6">
    <location>
        <begin position="15"/>
        <end position="143"/>
    </location>
</feature>
<reference evidence="7 8" key="1">
    <citation type="submission" date="2016-11" db="EMBL/GenBank/DDBJ databases">
        <title>Comparative genomics of Bartonella apis.</title>
        <authorList>
            <person name="Engel P."/>
        </authorList>
    </citation>
    <scope>NUCLEOTIDE SEQUENCE [LARGE SCALE GENOMIC DNA]</scope>
    <source>
        <strain evidence="7 8">BBC0178</strain>
    </source>
</reference>
<dbReference type="GO" id="GO:0008235">
    <property type="term" value="F:metalloexopeptidase activity"/>
    <property type="evidence" value="ECO:0007669"/>
    <property type="project" value="UniProtKB-ARBA"/>
</dbReference>
<evidence type="ECO:0000259" key="5">
    <source>
        <dbReference type="Pfam" id="PF00557"/>
    </source>
</evidence>
<dbReference type="Gene3D" id="3.40.350.10">
    <property type="entry name" value="Creatinase/prolidase N-terminal domain"/>
    <property type="match status" value="1"/>
</dbReference>
<dbReference type="InterPro" id="IPR050659">
    <property type="entry name" value="Peptidase_M24B"/>
</dbReference>
<keyword evidence="8" id="KW-1185">Reference proteome</keyword>
<dbReference type="Pfam" id="PF01321">
    <property type="entry name" value="Creatinase_N"/>
    <property type="match status" value="1"/>
</dbReference>
<evidence type="ECO:0000313" key="8">
    <source>
        <dbReference type="Proteomes" id="UP000189660"/>
    </source>
</evidence>
<dbReference type="SUPFAM" id="SSF55920">
    <property type="entry name" value="Creatinase/aminopeptidase"/>
    <property type="match status" value="1"/>
</dbReference>
<feature type="domain" description="Peptidase M24" evidence="5">
    <location>
        <begin position="152"/>
        <end position="358"/>
    </location>
</feature>
<dbReference type="AlphaFoldDB" id="A0A1U9M9V3"/>
<accession>A0A1U9M9V3</accession>
<evidence type="ECO:0000256" key="4">
    <source>
        <dbReference type="ARBA" id="ARBA00023049"/>
    </source>
</evidence>
<evidence type="ECO:0000256" key="1">
    <source>
        <dbReference type="ARBA" id="ARBA00022670"/>
    </source>
</evidence>
<dbReference type="InterPro" id="IPR000994">
    <property type="entry name" value="Pept_M24"/>
</dbReference>
<gene>
    <name evidence="7" type="ORF">BBC0178_005910</name>
</gene>
<proteinExistence type="predicted"/>
<dbReference type="PANTHER" id="PTHR46112">
    <property type="entry name" value="AMINOPEPTIDASE"/>
    <property type="match status" value="1"/>
</dbReference>